<sequence>MLGLEEGTGGSREVKGLESEKRVGFDEICKCNATPLPTSRPTVKQRARQECRSAKRGKAPISKTRSRSELASGIITKLKIDSNPFAKGFRDSSRLTDFER</sequence>
<proteinExistence type="predicted"/>
<organism evidence="4 5">
    <name type="scientific">Temnothorax longispinosus</name>
    <dbReference type="NCBI Taxonomy" id="300112"/>
    <lineage>
        <taxon>Eukaryota</taxon>
        <taxon>Metazoa</taxon>
        <taxon>Ecdysozoa</taxon>
        <taxon>Arthropoda</taxon>
        <taxon>Hexapoda</taxon>
        <taxon>Insecta</taxon>
        <taxon>Pterygota</taxon>
        <taxon>Neoptera</taxon>
        <taxon>Endopterygota</taxon>
        <taxon>Hymenoptera</taxon>
        <taxon>Apocrita</taxon>
        <taxon>Aculeata</taxon>
        <taxon>Formicoidea</taxon>
        <taxon>Formicidae</taxon>
        <taxon>Myrmicinae</taxon>
        <taxon>Temnothorax</taxon>
    </lineage>
</organism>
<keyword evidence="1" id="KW-0539">Nucleus</keyword>
<name>A0A4V3S6B0_9HYME</name>
<dbReference type="InterPro" id="IPR046360">
    <property type="entry name" value="T-box_DNA-bd"/>
</dbReference>
<dbReference type="Proteomes" id="UP000310200">
    <property type="component" value="Unassembled WGS sequence"/>
</dbReference>
<keyword evidence="5" id="KW-1185">Reference proteome</keyword>
<evidence type="ECO:0000259" key="3">
    <source>
        <dbReference type="PROSITE" id="PS50252"/>
    </source>
</evidence>
<comment type="subcellular location">
    <subcellularLocation>
        <location evidence="1">Nucleus</location>
    </subcellularLocation>
</comment>
<protein>
    <recommendedName>
        <fullName evidence="3">T-box domain-containing protein</fullName>
    </recommendedName>
</protein>
<evidence type="ECO:0000313" key="5">
    <source>
        <dbReference type="Proteomes" id="UP000310200"/>
    </source>
</evidence>
<dbReference type="GO" id="GO:0003677">
    <property type="term" value="F:DNA binding"/>
    <property type="evidence" value="ECO:0007669"/>
    <property type="project" value="UniProtKB-UniRule"/>
</dbReference>
<dbReference type="GO" id="GO:0003700">
    <property type="term" value="F:DNA-binding transcription factor activity"/>
    <property type="evidence" value="ECO:0007669"/>
    <property type="project" value="InterPro"/>
</dbReference>
<dbReference type="STRING" id="300112.A0A4V3S6B0"/>
<dbReference type="GO" id="GO:0005634">
    <property type="term" value="C:nucleus"/>
    <property type="evidence" value="ECO:0007669"/>
    <property type="project" value="UniProtKB-SubCell"/>
</dbReference>
<comment type="caution">
    <text evidence="1">Lacks conserved residue(s) required for the propagation of feature annotation.</text>
</comment>
<gene>
    <name evidence="4" type="ORF">DBV15_00887</name>
</gene>
<keyword evidence="1" id="KW-0238">DNA-binding</keyword>
<evidence type="ECO:0000256" key="1">
    <source>
        <dbReference type="PROSITE-ProRule" id="PRU00201"/>
    </source>
</evidence>
<feature type="region of interest" description="Disordered" evidence="2">
    <location>
        <begin position="36"/>
        <end position="68"/>
    </location>
</feature>
<dbReference type="InterPro" id="IPR036960">
    <property type="entry name" value="T-box_sf"/>
</dbReference>
<dbReference type="AlphaFoldDB" id="A0A4V3S6B0"/>
<dbReference type="PROSITE" id="PS50252">
    <property type="entry name" value="TBOX_3"/>
    <property type="match status" value="1"/>
</dbReference>
<dbReference type="EMBL" id="QBLH01003812">
    <property type="protein sequence ID" value="TGZ32744.1"/>
    <property type="molecule type" value="Genomic_DNA"/>
</dbReference>
<evidence type="ECO:0000256" key="2">
    <source>
        <dbReference type="SAM" id="MobiDB-lite"/>
    </source>
</evidence>
<comment type="caution">
    <text evidence="4">The sequence shown here is derived from an EMBL/GenBank/DDBJ whole genome shotgun (WGS) entry which is preliminary data.</text>
</comment>
<accession>A0A4V3S6B0</accession>
<dbReference type="GO" id="GO:0045893">
    <property type="term" value="P:positive regulation of DNA-templated transcription"/>
    <property type="evidence" value="ECO:0007669"/>
    <property type="project" value="InterPro"/>
</dbReference>
<reference evidence="4 5" key="1">
    <citation type="journal article" date="2019" name="Philos. Trans. R. Soc. Lond., B, Biol. Sci.">
        <title>Ant behaviour and brain gene expression of defending hosts depend on the ecological success of the intruding social parasite.</title>
        <authorList>
            <person name="Kaur R."/>
            <person name="Stoldt M."/>
            <person name="Jongepier E."/>
            <person name="Feldmeyer B."/>
            <person name="Menzel F."/>
            <person name="Bornberg-Bauer E."/>
            <person name="Foitzik S."/>
        </authorList>
    </citation>
    <scope>NUCLEOTIDE SEQUENCE [LARGE SCALE GENOMIC DNA]</scope>
    <source>
        <tissue evidence="4">Whole body</tissue>
    </source>
</reference>
<dbReference type="Gene3D" id="2.60.40.820">
    <property type="entry name" value="Transcription factor, T-box"/>
    <property type="match status" value="1"/>
</dbReference>
<feature type="domain" description="T-box" evidence="3">
    <location>
        <begin position="75"/>
        <end position="91"/>
    </location>
</feature>
<evidence type="ECO:0000313" key="4">
    <source>
        <dbReference type="EMBL" id="TGZ32744.1"/>
    </source>
</evidence>